<dbReference type="Gene3D" id="3.30.160.60">
    <property type="entry name" value="Classic Zinc Finger"/>
    <property type="match status" value="4"/>
</dbReference>
<keyword evidence="4" id="KW-0862">Zinc</keyword>
<keyword evidence="2" id="KW-0677">Repeat</keyword>
<sequence>MSNWNAVGGILGDYSRKWSGKPKTAADARLSEKRRKDDLADLLATILEYSTIMPFKWYANKYMCFYCCCPFLDSESLKRHTGQEHRGPKPPSLLRAVVGYSRIKLDLSEAKAVCAKCRRPWSTLEELLEHVRSHGERVDERAAGQLVAFRLSDEGMRCVDCGQRYRFFGPLLAHAHRLHNKTAAYLCEICGQAFVAKANVDSHVRSVHTTGRAARDVELRCPKCPEVLRSRYLRKRHLALVHDVKSAQFACAQCPKVFTEMSNLVQHNARVHLRERAFACDICGFRVFSGDLLRRHMVRHDDSRPYQCEFCKKCFQRQKTLEFHRRIHTNDRRYACEECGKAFVQVTSLKLHARVHHGRPGGAK</sequence>
<dbReference type="InterPro" id="IPR036236">
    <property type="entry name" value="Znf_C2H2_sf"/>
</dbReference>
<dbReference type="PROSITE" id="PS50157">
    <property type="entry name" value="ZINC_FINGER_C2H2_2"/>
    <property type="match status" value="6"/>
</dbReference>
<reference evidence="7" key="1">
    <citation type="submission" date="2022-03" db="EMBL/GenBank/DDBJ databases">
        <authorList>
            <person name="Martin H S."/>
        </authorList>
    </citation>
    <scope>NUCLEOTIDE SEQUENCE [LARGE SCALE GENOMIC DNA]</scope>
</reference>
<evidence type="ECO:0000256" key="2">
    <source>
        <dbReference type="ARBA" id="ARBA00022737"/>
    </source>
</evidence>
<evidence type="ECO:0000256" key="1">
    <source>
        <dbReference type="ARBA" id="ARBA00022723"/>
    </source>
</evidence>
<dbReference type="Pfam" id="PF00096">
    <property type="entry name" value="zf-C2H2"/>
    <property type="match status" value="1"/>
</dbReference>
<evidence type="ECO:0000259" key="6">
    <source>
        <dbReference type="PROSITE" id="PS50157"/>
    </source>
</evidence>
<feature type="non-terminal residue" evidence="7">
    <location>
        <position position="364"/>
    </location>
</feature>
<keyword evidence="1" id="KW-0479">Metal-binding</keyword>
<evidence type="ECO:0000256" key="3">
    <source>
        <dbReference type="ARBA" id="ARBA00022771"/>
    </source>
</evidence>
<comment type="caution">
    <text evidence="7">The sequence shown here is derived from an EMBL/GenBank/DDBJ whole genome shotgun (WGS) entry which is preliminary data.</text>
</comment>
<feature type="domain" description="C2H2-type" evidence="6">
    <location>
        <begin position="249"/>
        <end position="277"/>
    </location>
</feature>
<feature type="domain" description="C2H2-type" evidence="6">
    <location>
        <begin position="62"/>
        <end position="90"/>
    </location>
</feature>
<protein>
    <recommendedName>
        <fullName evidence="6">C2H2-type domain-containing protein</fullName>
    </recommendedName>
</protein>
<dbReference type="PROSITE" id="PS00028">
    <property type="entry name" value="ZINC_FINGER_C2H2_1"/>
    <property type="match status" value="7"/>
</dbReference>
<feature type="domain" description="C2H2-type" evidence="6">
    <location>
        <begin position="306"/>
        <end position="333"/>
    </location>
</feature>
<dbReference type="SMART" id="SM00355">
    <property type="entry name" value="ZnF_C2H2"/>
    <property type="match status" value="9"/>
</dbReference>
<feature type="domain" description="C2H2-type" evidence="6">
    <location>
        <begin position="185"/>
        <end position="213"/>
    </location>
</feature>
<dbReference type="PANTHER" id="PTHR24379">
    <property type="entry name" value="KRAB AND ZINC FINGER DOMAIN-CONTAINING"/>
    <property type="match status" value="1"/>
</dbReference>
<gene>
    <name evidence="7" type="ORF">IPOD504_LOCUS17704</name>
</gene>
<evidence type="ECO:0000256" key="5">
    <source>
        <dbReference type="PROSITE-ProRule" id="PRU00042"/>
    </source>
</evidence>
<keyword evidence="3 5" id="KW-0863">Zinc-finger</keyword>
<feature type="domain" description="C2H2-type" evidence="6">
    <location>
        <begin position="334"/>
        <end position="361"/>
    </location>
</feature>
<evidence type="ECO:0000313" key="8">
    <source>
        <dbReference type="Proteomes" id="UP000837857"/>
    </source>
</evidence>
<dbReference type="InterPro" id="IPR013087">
    <property type="entry name" value="Znf_C2H2_type"/>
</dbReference>
<name>A0ABN8JDP9_9NEOP</name>
<dbReference type="EMBL" id="CAKOGK010000046">
    <property type="protein sequence ID" value="CAH2079339.1"/>
    <property type="molecule type" value="Genomic_DNA"/>
</dbReference>
<dbReference type="Proteomes" id="UP000837857">
    <property type="component" value="Unassembled WGS sequence"/>
</dbReference>
<dbReference type="PANTHER" id="PTHR24379:SF121">
    <property type="entry name" value="C2H2-TYPE DOMAIN-CONTAINING PROTEIN"/>
    <property type="match status" value="1"/>
</dbReference>
<accession>A0ABN8JDP9</accession>
<keyword evidence="8" id="KW-1185">Reference proteome</keyword>
<dbReference type="SUPFAM" id="SSF57667">
    <property type="entry name" value="beta-beta-alpha zinc fingers"/>
    <property type="match status" value="4"/>
</dbReference>
<organism evidence="7 8">
    <name type="scientific">Iphiclides podalirius</name>
    <name type="common">scarce swallowtail</name>
    <dbReference type="NCBI Taxonomy" id="110791"/>
    <lineage>
        <taxon>Eukaryota</taxon>
        <taxon>Metazoa</taxon>
        <taxon>Ecdysozoa</taxon>
        <taxon>Arthropoda</taxon>
        <taxon>Hexapoda</taxon>
        <taxon>Insecta</taxon>
        <taxon>Pterygota</taxon>
        <taxon>Neoptera</taxon>
        <taxon>Endopterygota</taxon>
        <taxon>Lepidoptera</taxon>
        <taxon>Glossata</taxon>
        <taxon>Ditrysia</taxon>
        <taxon>Papilionoidea</taxon>
        <taxon>Papilionidae</taxon>
        <taxon>Papilioninae</taxon>
        <taxon>Iphiclides</taxon>
    </lineage>
</organism>
<feature type="domain" description="C2H2-type" evidence="6">
    <location>
        <begin position="278"/>
        <end position="305"/>
    </location>
</feature>
<evidence type="ECO:0000256" key="4">
    <source>
        <dbReference type="ARBA" id="ARBA00022833"/>
    </source>
</evidence>
<evidence type="ECO:0000313" key="7">
    <source>
        <dbReference type="EMBL" id="CAH2079339.1"/>
    </source>
</evidence>
<proteinExistence type="predicted"/>